<dbReference type="SUPFAM" id="SSF52821">
    <property type="entry name" value="Rhodanese/Cell cycle control phosphatase"/>
    <property type="match status" value="1"/>
</dbReference>
<feature type="domain" description="Rhodanese" evidence="1">
    <location>
        <begin position="23"/>
        <end position="105"/>
    </location>
</feature>
<organism evidence="2 3">
    <name type="scientific">Chitinibacter fontanus</name>
    <dbReference type="NCBI Taxonomy" id="1737446"/>
    <lineage>
        <taxon>Bacteria</taxon>
        <taxon>Pseudomonadati</taxon>
        <taxon>Pseudomonadota</taxon>
        <taxon>Betaproteobacteria</taxon>
        <taxon>Neisseriales</taxon>
        <taxon>Chitinibacteraceae</taxon>
        <taxon>Chitinibacter</taxon>
    </lineage>
</organism>
<dbReference type="RefSeq" id="WP_180306460.1">
    <property type="nucleotide sequence ID" value="NZ_CP058952.1"/>
</dbReference>
<accession>A0A7D5VBK1</accession>
<keyword evidence="3" id="KW-1185">Reference proteome</keyword>
<dbReference type="InterPro" id="IPR050229">
    <property type="entry name" value="GlpE_sulfurtransferase"/>
</dbReference>
<dbReference type="InterPro" id="IPR001763">
    <property type="entry name" value="Rhodanese-like_dom"/>
</dbReference>
<dbReference type="Gene3D" id="3.40.250.10">
    <property type="entry name" value="Rhodanese-like domain"/>
    <property type="match status" value="1"/>
</dbReference>
<dbReference type="PROSITE" id="PS50206">
    <property type="entry name" value="RHODANESE_3"/>
    <property type="match status" value="1"/>
</dbReference>
<dbReference type="PANTHER" id="PTHR43031">
    <property type="entry name" value="FAD-DEPENDENT OXIDOREDUCTASE"/>
    <property type="match status" value="1"/>
</dbReference>
<dbReference type="Proteomes" id="UP000510822">
    <property type="component" value="Chromosome"/>
</dbReference>
<dbReference type="PANTHER" id="PTHR43031:SF17">
    <property type="entry name" value="SULFURTRANSFERASE YTWF-RELATED"/>
    <property type="match status" value="1"/>
</dbReference>
<reference evidence="2 3" key="1">
    <citation type="journal article" date="2016" name="Int. J. Syst. Evol. Microbiol.">
        <title>Chitinibacter fontanus sp. nov., isolated from a spring.</title>
        <authorList>
            <person name="Sheu S.Y."/>
            <person name="Li Y.S."/>
            <person name="Young C.C."/>
            <person name="Chen W.M."/>
        </authorList>
    </citation>
    <scope>NUCLEOTIDE SEQUENCE [LARGE SCALE GENOMIC DNA]</scope>
    <source>
        <strain evidence="2 3">STM-7</strain>
    </source>
</reference>
<sequence length="107" mass="12010">MHHISAIELKTWLDDSSLIPPKLLDVREAWEFALCHIPRSEHIPMGNIPADQARLDPDATYVVICHHGVRSYQVAGFLERQGFENMINLDGGVAAWAEQVDPAMATY</sequence>
<keyword evidence="2" id="KW-0808">Transferase</keyword>
<evidence type="ECO:0000313" key="2">
    <source>
        <dbReference type="EMBL" id="QLI82380.1"/>
    </source>
</evidence>
<dbReference type="GO" id="GO:0016740">
    <property type="term" value="F:transferase activity"/>
    <property type="evidence" value="ECO:0007669"/>
    <property type="project" value="UniProtKB-KW"/>
</dbReference>
<gene>
    <name evidence="2" type="ORF">HZU75_13080</name>
</gene>
<protein>
    <submittedName>
        <fullName evidence="2">Sulfurtransferase</fullName>
    </submittedName>
</protein>
<proteinExistence type="predicted"/>
<dbReference type="AlphaFoldDB" id="A0A7D5VBK1"/>
<dbReference type="KEGG" id="cfon:HZU75_13080"/>
<dbReference type="Pfam" id="PF00581">
    <property type="entry name" value="Rhodanese"/>
    <property type="match status" value="1"/>
</dbReference>
<dbReference type="EMBL" id="CP058952">
    <property type="protein sequence ID" value="QLI82380.1"/>
    <property type="molecule type" value="Genomic_DNA"/>
</dbReference>
<evidence type="ECO:0000313" key="3">
    <source>
        <dbReference type="Proteomes" id="UP000510822"/>
    </source>
</evidence>
<dbReference type="SMART" id="SM00450">
    <property type="entry name" value="RHOD"/>
    <property type="match status" value="1"/>
</dbReference>
<name>A0A7D5VBK1_9NEIS</name>
<dbReference type="InterPro" id="IPR036873">
    <property type="entry name" value="Rhodanese-like_dom_sf"/>
</dbReference>
<evidence type="ECO:0000259" key="1">
    <source>
        <dbReference type="PROSITE" id="PS50206"/>
    </source>
</evidence>